<feature type="domain" description="Reverse transcriptase zinc-binding" evidence="1">
    <location>
        <begin position="158"/>
        <end position="253"/>
    </location>
</feature>
<dbReference type="Proteomes" id="UP000823388">
    <property type="component" value="Chromosome 3N"/>
</dbReference>
<dbReference type="InterPro" id="IPR026960">
    <property type="entry name" value="RVT-Znf"/>
</dbReference>
<sequence length="364" mass="42120">MGFRDTRNFNLAMLGKQGWRLLMFPDSLCARVLKGRYYNDSSFLTTTRKKHASHTWRAILAGREVLTQGLIRRIGNGETTLIWRDRWLPNHFSGQPLTPSEGQLVSRVGELLSENGQWDEALIRQIFFPVDAEAILRTPVRPNHEDLWAWEPEKFSMYSVKSAYRLLDTRRINESNLQAESVSENTDWNKLWKLKVPPKVKVFWWRVINEFLPTRQILHKKHIEPIANCDLCGADSESIRHVLMECSVAKSFWEYMKSTTGAKLPMLHPDSWAYDLISCKGVAKQDQAVFLIGMYALWMQRNRRKHGEPSRPIKFAVQWAVDMAFDLQQAGSAPLSVKPQGTPLWQKPEAGWLKCNTDGAFYDR</sequence>
<protein>
    <recommendedName>
        <fullName evidence="1">Reverse transcriptase zinc-binding domain-containing protein</fullName>
    </recommendedName>
</protein>
<evidence type="ECO:0000313" key="3">
    <source>
        <dbReference type="Proteomes" id="UP000823388"/>
    </source>
</evidence>
<gene>
    <name evidence="2" type="ORF">PVAP13_3NG200926</name>
</gene>
<dbReference type="PANTHER" id="PTHR36617">
    <property type="entry name" value="PROTEIN, PUTATIVE-RELATED"/>
    <property type="match status" value="1"/>
</dbReference>
<proteinExistence type="predicted"/>
<evidence type="ECO:0000313" key="2">
    <source>
        <dbReference type="EMBL" id="KAG2620754.1"/>
    </source>
</evidence>
<dbReference type="Pfam" id="PF13966">
    <property type="entry name" value="zf-RVT"/>
    <property type="match status" value="1"/>
</dbReference>
<keyword evidence="3" id="KW-1185">Reference proteome</keyword>
<name>A0A8T0UIU6_PANVG</name>
<reference evidence="2" key="1">
    <citation type="submission" date="2020-05" db="EMBL/GenBank/DDBJ databases">
        <title>WGS assembly of Panicum virgatum.</title>
        <authorList>
            <person name="Lovell J.T."/>
            <person name="Jenkins J."/>
            <person name="Shu S."/>
            <person name="Juenger T.E."/>
            <person name="Schmutz J."/>
        </authorList>
    </citation>
    <scope>NUCLEOTIDE SEQUENCE</scope>
    <source>
        <strain evidence="2">AP13</strain>
    </source>
</reference>
<dbReference type="AlphaFoldDB" id="A0A8T0UIU6"/>
<dbReference type="PANTHER" id="PTHR36617:SF16">
    <property type="entry name" value="OS04G0516500 PROTEIN"/>
    <property type="match status" value="1"/>
</dbReference>
<dbReference type="EMBL" id="CM029042">
    <property type="protein sequence ID" value="KAG2620754.1"/>
    <property type="molecule type" value="Genomic_DNA"/>
</dbReference>
<evidence type="ECO:0000259" key="1">
    <source>
        <dbReference type="Pfam" id="PF13966"/>
    </source>
</evidence>
<accession>A0A8T0UIU6</accession>
<comment type="caution">
    <text evidence="2">The sequence shown here is derived from an EMBL/GenBank/DDBJ whole genome shotgun (WGS) entry which is preliminary data.</text>
</comment>
<organism evidence="2 3">
    <name type="scientific">Panicum virgatum</name>
    <name type="common">Blackwell switchgrass</name>
    <dbReference type="NCBI Taxonomy" id="38727"/>
    <lineage>
        <taxon>Eukaryota</taxon>
        <taxon>Viridiplantae</taxon>
        <taxon>Streptophyta</taxon>
        <taxon>Embryophyta</taxon>
        <taxon>Tracheophyta</taxon>
        <taxon>Spermatophyta</taxon>
        <taxon>Magnoliopsida</taxon>
        <taxon>Liliopsida</taxon>
        <taxon>Poales</taxon>
        <taxon>Poaceae</taxon>
        <taxon>PACMAD clade</taxon>
        <taxon>Panicoideae</taxon>
        <taxon>Panicodae</taxon>
        <taxon>Paniceae</taxon>
        <taxon>Panicinae</taxon>
        <taxon>Panicum</taxon>
        <taxon>Panicum sect. Hiantes</taxon>
    </lineage>
</organism>